<dbReference type="GO" id="GO:0070336">
    <property type="term" value="F:flap-structured DNA binding"/>
    <property type="evidence" value="ECO:0007669"/>
    <property type="project" value="TreeGrafter"/>
</dbReference>
<keyword evidence="8" id="KW-0227">DNA damage</keyword>
<dbReference type="GO" id="GO:0036297">
    <property type="term" value="P:interstrand cross-link repair"/>
    <property type="evidence" value="ECO:0007669"/>
    <property type="project" value="InterPro"/>
</dbReference>
<evidence type="ECO:0000256" key="1">
    <source>
        <dbReference type="ARBA" id="ARBA00000983"/>
    </source>
</evidence>
<dbReference type="InterPro" id="IPR049126">
    <property type="entry name" value="FAN1-like_TPR"/>
</dbReference>
<dbReference type="GO" id="GO:0046872">
    <property type="term" value="F:metal ion binding"/>
    <property type="evidence" value="ECO:0007669"/>
    <property type="project" value="UniProtKB-KW"/>
</dbReference>
<evidence type="ECO:0000259" key="10">
    <source>
        <dbReference type="SMART" id="SM00990"/>
    </source>
</evidence>
<organism evidence="11 12">
    <name type="scientific">Venturia nashicola</name>
    <dbReference type="NCBI Taxonomy" id="86259"/>
    <lineage>
        <taxon>Eukaryota</taxon>
        <taxon>Fungi</taxon>
        <taxon>Dikarya</taxon>
        <taxon>Ascomycota</taxon>
        <taxon>Pezizomycotina</taxon>
        <taxon>Dothideomycetes</taxon>
        <taxon>Pleosporomycetidae</taxon>
        <taxon>Venturiales</taxon>
        <taxon>Venturiaceae</taxon>
        <taxon>Venturia</taxon>
    </lineage>
</organism>
<dbReference type="GO" id="GO:0005634">
    <property type="term" value="C:nucleus"/>
    <property type="evidence" value="ECO:0007669"/>
    <property type="project" value="UniProtKB-SubCell"/>
</dbReference>
<dbReference type="GO" id="GO:0017108">
    <property type="term" value="F:5'-flap endonuclease activity"/>
    <property type="evidence" value="ECO:0007669"/>
    <property type="project" value="TreeGrafter"/>
</dbReference>
<feature type="domain" description="VRR-NUC" evidence="10">
    <location>
        <begin position="760"/>
        <end position="875"/>
    </location>
</feature>
<keyword evidence="12" id="KW-1185">Reference proteome</keyword>
<evidence type="ECO:0000256" key="9">
    <source>
        <dbReference type="SAM" id="MobiDB-lite"/>
    </source>
</evidence>
<proteinExistence type="inferred from homology"/>
<keyword evidence="5 8" id="KW-0378">Hydrolase</keyword>
<dbReference type="InterPro" id="IPR011856">
    <property type="entry name" value="tRNA_endonuc-like_dom_sf"/>
</dbReference>
<evidence type="ECO:0000256" key="2">
    <source>
        <dbReference type="ARBA" id="ARBA00005533"/>
    </source>
</evidence>
<keyword evidence="6 8" id="KW-0460">Magnesium</keyword>
<evidence type="ECO:0000256" key="7">
    <source>
        <dbReference type="ARBA" id="ARBA00023211"/>
    </source>
</evidence>
<comment type="function">
    <text evidence="8">Nuclease required for the repair of DNA interstrand cross-links (ICL). Acts as a 5'-3' exonuclease that anchors at a cut end of DNA and cleaves DNA successively at every third nucleotide, allowing to excise an ICL from one strand through flanking incisions.</text>
</comment>
<keyword evidence="8" id="KW-0539">Nucleus</keyword>
<feature type="compositionally biased region" description="Basic and acidic residues" evidence="9">
    <location>
        <begin position="243"/>
        <end position="254"/>
    </location>
</feature>
<dbReference type="PANTHER" id="PTHR15749">
    <property type="entry name" value="FANCONI-ASSOCIATED NUCLEASE 1"/>
    <property type="match status" value="1"/>
</dbReference>
<dbReference type="AlphaFoldDB" id="A0A4Z1NP97"/>
<evidence type="ECO:0000313" key="12">
    <source>
        <dbReference type="Proteomes" id="UP000298493"/>
    </source>
</evidence>
<dbReference type="InterPro" id="IPR049125">
    <property type="entry name" value="FAN1-like_WH"/>
</dbReference>
<feature type="region of interest" description="Disordered" evidence="9">
    <location>
        <begin position="316"/>
        <end position="364"/>
    </location>
</feature>
<accession>A0A4Z1NP97</accession>
<keyword evidence="3 8" id="KW-0540">Nuclease</keyword>
<dbReference type="CDD" id="cd22326">
    <property type="entry name" value="FAN1-like"/>
    <property type="match status" value="1"/>
</dbReference>
<evidence type="ECO:0000256" key="6">
    <source>
        <dbReference type="ARBA" id="ARBA00022842"/>
    </source>
</evidence>
<dbReference type="Pfam" id="PF21170">
    <property type="entry name" value="FAN1_TPR"/>
    <property type="match status" value="1"/>
</dbReference>
<keyword evidence="4 8" id="KW-0479">Metal-binding</keyword>
<dbReference type="PANTHER" id="PTHR15749:SF4">
    <property type="entry name" value="FANCONI-ASSOCIATED NUCLEASE 1"/>
    <property type="match status" value="1"/>
</dbReference>
<dbReference type="EMBL" id="SNSC02000018">
    <property type="protein sequence ID" value="TID16468.1"/>
    <property type="molecule type" value="Genomic_DNA"/>
</dbReference>
<dbReference type="SMART" id="SM00990">
    <property type="entry name" value="VRR_NUC"/>
    <property type="match status" value="1"/>
</dbReference>
<evidence type="ECO:0000313" key="11">
    <source>
        <dbReference type="EMBL" id="TID16468.1"/>
    </source>
</evidence>
<evidence type="ECO:0000256" key="8">
    <source>
        <dbReference type="RuleBase" id="RU365033"/>
    </source>
</evidence>
<dbReference type="Pfam" id="PF08774">
    <property type="entry name" value="VRR_NUC"/>
    <property type="match status" value="1"/>
</dbReference>
<comment type="cofactor">
    <cofactor evidence="8">
        <name>Mg(2+)</name>
        <dbReference type="ChEBI" id="CHEBI:18420"/>
    </cofactor>
    <cofactor evidence="8">
        <name>Mn(2+)</name>
        <dbReference type="ChEBI" id="CHEBI:29035"/>
    </cofactor>
</comment>
<dbReference type="GO" id="GO:0004528">
    <property type="term" value="F:phosphodiesterase I activity"/>
    <property type="evidence" value="ECO:0007669"/>
    <property type="project" value="UniProtKB-EC"/>
</dbReference>
<dbReference type="InterPro" id="IPR049132">
    <property type="entry name" value="FAN1-like_euk"/>
</dbReference>
<evidence type="ECO:0000256" key="3">
    <source>
        <dbReference type="ARBA" id="ARBA00022722"/>
    </source>
</evidence>
<feature type="compositionally biased region" description="Acidic residues" evidence="9">
    <location>
        <begin position="89"/>
        <end position="103"/>
    </location>
</feature>
<name>A0A4Z1NP97_9PEZI</name>
<comment type="subcellular location">
    <subcellularLocation>
        <location evidence="8">Nucleus</location>
    </subcellularLocation>
</comment>
<keyword evidence="7 8" id="KW-0464">Manganese</keyword>
<keyword evidence="8" id="KW-0234">DNA repair</keyword>
<dbReference type="STRING" id="86259.A0A4Z1NP97"/>
<feature type="compositionally biased region" description="Basic and acidic residues" evidence="9">
    <location>
        <begin position="324"/>
        <end position="349"/>
    </location>
</feature>
<comment type="catalytic activity">
    <reaction evidence="1 8">
        <text>Hydrolytically removes 5'-nucleotides successively from the 3'-hydroxy termini of 3'-hydroxy-terminated oligonucleotides.</text>
        <dbReference type="EC" id="3.1.4.1"/>
    </reaction>
</comment>
<dbReference type="Pfam" id="PF21315">
    <property type="entry name" value="FAN1_HTH"/>
    <property type="match status" value="1"/>
</dbReference>
<evidence type="ECO:0000256" key="4">
    <source>
        <dbReference type="ARBA" id="ARBA00022723"/>
    </source>
</evidence>
<feature type="region of interest" description="Disordered" evidence="9">
    <location>
        <begin position="1"/>
        <end position="107"/>
    </location>
</feature>
<comment type="caution">
    <text evidence="11">The sequence shown here is derived from an EMBL/GenBank/DDBJ whole genome shotgun (WGS) entry which is preliminary data.</text>
</comment>
<dbReference type="Proteomes" id="UP000298493">
    <property type="component" value="Unassembled WGS sequence"/>
</dbReference>
<dbReference type="FunFam" id="3.40.1350.10:FF:000009">
    <property type="entry name" value="Fanconi-associated nuclease"/>
    <property type="match status" value="1"/>
</dbReference>
<sequence length="883" mass="101147">MAFQPRTPAKHNSMSAQKIKHPKSTNFDEEEDTHAPSPRPTKRVRRTPSDDSVDGTPVLASPAKRLPPINLSPTKRASPTRRAKVVPDSDAESDAGDILEEKEEDTKARKTNLEDALPVIKNEQEAIEEYEATRAAEMEQIGTTESRLNDGKWIRGRSSIYVDAFNLALDTVLEEESHLFDEAERALFRFWKELNYEAQYLYVRLFLRKTSAWHRIGSLGYHGDIADLDAAIEELQQVRELPKTEKDFENHPGELEPPPGTNLDETFTFADHSDMITTLEEASSLLKLTELKAIAKEAKVKGKNKKELLEALRKSSKRQTGLLRRPDTAESIRSQGRDSPLDNKSEKSTSRSGTPSSGDDDRNRDAHFTRKIKNETGPCVRLSLAPLKLFQRVHLVFYRSTEWTEKSLTTIILTRIARWNFPDYIVSRSASVFGSRALLVEFEASLRTQNRVDNILEFNGRPTAEGWQTIIDIYEEIYPRWRILLEEEQQKEDHVYQSGEGAYVRRLSPAWVYTRVMHKAADVFGKLHRHKEEHELLVELLGQRLFHHSRRGAWYQRRALLEENYMHALTPADERDAEIQKKHWRRISLATCEDGLQDPLVHLIHHYDLQKRIIKIEKKLKIAKRLQHDFSHVRLAVPTEVTIKGTQVIRDAPIVKPTIAGRPKVASRSTKTVWLDPLEDDGECSVEAMCLSHYRSQGYRGYHSEGGIVRTLFAYLFFDVLFTYVPNVFQTSFQQCPLDLHTDAFYPTRLSEITRRLNDIANGDATLLIKQVYDAHHEKQTCVIGLDWSYDIDDLLEIAEFFDGDALSTICKVMAQEYSVRGGGVPDLFLWHPEKREVRFAEVKSENDRLSDTQRMWIHVLTGAGVKVDLANAVAEKVKVVPG</sequence>
<dbReference type="GO" id="GO:0008409">
    <property type="term" value="F:5'-3' exonuclease activity"/>
    <property type="evidence" value="ECO:0007669"/>
    <property type="project" value="TreeGrafter"/>
</dbReference>
<gene>
    <name evidence="11" type="ORF">E6O75_ATG11586</name>
</gene>
<dbReference type="InterPro" id="IPR014883">
    <property type="entry name" value="VRR_NUC"/>
</dbReference>
<feature type="region of interest" description="Disordered" evidence="9">
    <location>
        <begin position="243"/>
        <end position="262"/>
    </location>
</feature>
<evidence type="ECO:0000256" key="5">
    <source>
        <dbReference type="ARBA" id="ARBA00022801"/>
    </source>
</evidence>
<dbReference type="EC" id="3.1.4.1" evidence="8"/>
<dbReference type="Gene3D" id="3.40.1350.10">
    <property type="match status" value="1"/>
</dbReference>
<dbReference type="InterPro" id="IPR033315">
    <property type="entry name" value="Fan1-like"/>
</dbReference>
<comment type="similarity">
    <text evidence="2 8">Belongs to the FAN1 family.</text>
</comment>
<protein>
    <recommendedName>
        <fullName evidence="8">Fanconi-associated nuclease</fullName>
        <ecNumber evidence="8">3.1.4.1</ecNumber>
    </recommendedName>
</protein>
<reference evidence="11 12" key="1">
    <citation type="submission" date="2019-04" db="EMBL/GenBank/DDBJ databases">
        <title>High contiguity whole genome sequence and gene annotation resource for two Venturia nashicola isolates.</title>
        <authorList>
            <person name="Prokchorchik M."/>
            <person name="Won K."/>
            <person name="Lee Y."/>
            <person name="Choi E.D."/>
            <person name="Segonzac C."/>
            <person name="Sohn K.H."/>
        </authorList>
    </citation>
    <scope>NUCLEOTIDE SEQUENCE [LARGE SCALE GENOMIC DNA]</scope>
    <source>
        <strain evidence="11 12">PRI2</strain>
    </source>
</reference>